<feature type="region of interest" description="Disordered" evidence="9">
    <location>
        <begin position="711"/>
        <end position="751"/>
    </location>
</feature>
<feature type="compositionally biased region" description="Polar residues" evidence="9">
    <location>
        <begin position="176"/>
        <end position="185"/>
    </location>
</feature>
<reference evidence="12" key="1">
    <citation type="submission" date="2022-11" db="EMBL/GenBank/DDBJ databases">
        <title>Chromosomal genome sequence assembly and mating type (MAT) locus characterization of the leprose asexual lichenized fungus Lepraria neglecta (Nyl.) Erichsen.</title>
        <authorList>
            <person name="Allen J.L."/>
            <person name="Pfeffer B."/>
        </authorList>
    </citation>
    <scope>NUCLEOTIDE SEQUENCE</scope>
    <source>
        <strain evidence="12">Allen 5258</strain>
    </source>
</reference>
<dbReference type="GO" id="GO:0005634">
    <property type="term" value="C:nucleus"/>
    <property type="evidence" value="ECO:0007669"/>
    <property type="project" value="UniProtKB-SubCell"/>
</dbReference>
<comment type="function">
    <text evidence="7">Component of the NuA4 histone acetyltransferase complex which is involved in transcriptional activation of selected genes principally by acetylation of nucleosomal histone H4 and H2A. The NuA4 complex is also involved in DNA repair.</text>
</comment>
<comment type="caution">
    <text evidence="12">The sequence shown here is derived from an EMBL/GenBank/DDBJ whole genome shotgun (WGS) entry which is preliminary data.</text>
</comment>
<dbReference type="PANTHER" id="PTHR46459">
    <property type="entry name" value="E1A-BINDING PROTEIN P400-RELATED"/>
    <property type="match status" value="1"/>
</dbReference>
<evidence type="ECO:0000256" key="8">
    <source>
        <dbReference type="ARBA" id="ARBA00029670"/>
    </source>
</evidence>
<dbReference type="GO" id="GO:0035267">
    <property type="term" value="C:NuA4 histone acetyltransferase complex"/>
    <property type="evidence" value="ECO:0007669"/>
    <property type="project" value="TreeGrafter"/>
</dbReference>
<accession>A0AAE0DPT6</accession>
<organism evidence="12 13">
    <name type="scientific">Lepraria neglecta</name>
    <dbReference type="NCBI Taxonomy" id="209136"/>
    <lineage>
        <taxon>Eukaryota</taxon>
        <taxon>Fungi</taxon>
        <taxon>Dikarya</taxon>
        <taxon>Ascomycota</taxon>
        <taxon>Pezizomycotina</taxon>
        <taxon>Lecanoromycetes</taxon>
        <taxon>OSLEUM clade</taxon>
        <taxon>Lecanoromycetidae</taxon>
        <taxon>Lecanorales</taxon>
        <taxon>Lecanorineae</taxon>
        <taxon>Stereocaulaceae</taxon>
        <taxon>Lepraria</taxon>
    </lineage>
</organism>
<sequence>MPDTVLNQDASNALSRSQARHSALLTALFNSTLRVYQINNIKAPDISLTSFLEANSLSNGRSFDASTLPRIDEHVNANAPPIEFYQDPYEFNKLPDGPAKKQSELSRGGEHATSGQGRLDGETGLVHGLPPNKERTEWLADGSSGVGVSAQEVSATGDLNKAQAQRLEASIDKVDSGTNGSSRQEPSPRPSDGLLLSSDDVGFMAPSEQISTDARKTPLSSREAQKDRLDHIDQEKLYGEEHGILSNYNSQQKVSTLGDPTPGEGVGSSPSTERTRPRDDTYRPDGVPKSQIDLARAEAFSGAPTTPDEQLRLEEARSMQLAPTPNATNDGEVSGDKESHSMQPPGNSSSHFTHGNTEDGVASNMPHLTDLNNQMSGSQSDVTQGAPTEPNGDLAMTTPGLRDHMFHGMNGESSRDLTLSRRPPMRIDTGVPSMAGSTVVSGNRPTTTSTATANTPSGSATPIKSAHAVASAQSPPERMTTRVSSGALRHKSVSEILGETPKATPIHSERGTFDRGLGDSHRDDIGSLQTPKSASSFTSPDPAAFKQRLSEIKEKERSKLSTVVFTGPRNSENAQTQRSDDSDAPAEDKDYFLTLFTQKAFQPQGAPLLSNLVKTAHKTLTTSDYYTDLNERQACQLLTKIHDLQSNQRWSLRQYERSAEPNRPVSHWDVLLGQMKWMRTDFREERKWKMAAARFTADACADWVASSPEDRKSLQVNVRPTHTRANSRSFSASTPDLVHSADDEASEATDDDYLRAKDSPASAPAAIFSLPPEMFIFGLNKSPVAEKLLLELPLYEPNVEVQNAALGITEIVPDDAWKKPLVPVSKFAQGKIVSLQAEEPPRKRSRFNYSEDESSRFTFRKIADLPEHLENAVRPEQEDVALFDPENKHIRDRIHAGHAFRPPSEYIMPTQSFFESRQSSQWTQEEDHELRKLVRDYAYNWSLISTCLSPPSLFHSGAERRTPWECFERWISLEGLPVEMAKINYFRAYHSRLQAAQRTVEVQQQALQQAQGNNAAQIPMRRRTTQPFSVERRKNAKHIHLIDAMRKLAKKRETAVHKQQHVASLAAMRKANEAVKQRPVMHTPQEFSRLKHERQVRMEEQQRQYRAQMLQQQKAAQAAKCNQQLLQQSSGVQPVRNPIPGIPNGSSPNMAAANLHGQIRGGQGDIVRPGQVPRGMNSQPNGILPTNSHGVPHAPMQPNLQAPMQMQQRLPPSMVTDPRMAHEVARVQAEQVYRQQQRQHQAQANGQAGSPPMQNPNLLSQSNPNMLASLQGRSSPSINGVAPINASSTSPRMTQPQTLSSGMTPAVNQIQAQFKARHPQASPDQISRMTTDTLLKMSNEARQHAMQAAAGNANANAVANNSAMGLQTPSPMQQAAMMTNGNNAMSNMSNAQYAQYMRSQQASQQRGASVGGGQNGSRSVTPLMSGSAQGGPRPSQSPSARQVGLAGGQ</sequence>
<keyword evidence="13" id="KW-1185">Reference proteome</keyword>
<evidence type="ECO:0000256" key="1">
    <source>
        <dbReference type="ARBA" id="ARBA00004123"/>
    </source>
</evidence>
<keyword evidence="4" id="KW-0156">Chromatin regulator</keyword>
<gene>
    <name evidence="12" type="ORF">OEA41_000463</name>
</gene>
<protein>
    <recommendedName>
        <fullName evidence="8">Vacuolar import and degradation protein 21</fullName>
    </recommendedName>
</protein>
<feature type="compositionally biased region" description="Basic and acidic residues" evidence="9">
    <location>
        <begin position="507"/>
        <end position="525"/>
    </location>
</feature>
<feature type="compositionally biased region" description="Polar residues" evidence="9">
    <location>
        <begin position="341"/>
        <end position="355"/>
    </location>
</feature>
<feature type="region of interest" description="Disordered" evidence="9">
    <location>
        <begin position="560"/>
        <end position="585"/>
    </location>
</feature>
<evidence type="ECO:0000313" key="12">
    <source>
        <dbReference type="EMBL" id="KAK3178330.1"/>
    </source>
</evidence>
<evidence type="ECO:0000259" key="11">
    <source>
        <dbReference type="PROSITE" id="PS51204"/>
    </source>
</evidence>
<feature type="compositionally biased region" description="Polar residues" evidence="9">
    <location>
        <begin position="527"/>
        <end position="539"/>
    </location>
</feature>
<dbReference type="GO" id="GO:0003682">
    <property type="term" value="F:chromatin binding"/>
    <property type="evidence" value="ECO:0007669"/>
    <property type="project" value="TreeGrafter"/>
</dbReference>
<feature type="compositionally biased region" description="Low complexity" evidence="9">
    <location>
        <begin position="1232"/>
        <end position="1248"/>
    </location>
</feature>
<feature type="compositionally biased region" description="Low complexity" evidence="9">
    <location>
        <begin position="445"/>
        <end position="462"/>
    </location>
</feature>
<feature type="compositionally biased region" description="Low complexity" evidence="9">
    <location>
        <begin position="1396"/>
        <end position="1408"/>
    </location>
</feature>
<feature type="compositionally biased region" description="Basic and acidic residues" evidence="9">
    <location>
        <begin position="273"/>
        <end position="283"/>
    </location>
</feature>
<dbReference type="PROSITE" id="PS51204">
    <property type="entry name" value="HSA"/>
    <property type="match status" value="1"/>
</dbReference>
<dbReference type="Proteomes" id="UP001276659">
    <property type="component" value="Unassembled WGS sequence"/>
</dbReference>
<evidence type="ECO:0000256" key="9">
    <source>
        <dbReference type="SAM" id="MobiDB-lite"/>
    </source>
</evidence>
<dbReference type="Pfam" id="PF13921">
    <property type="entry name" value="Myb_DNA-bind_6"/>
    <property type="match status" value="1"/>
</dbReference>
<name>A0AAE0DPT6_9LECA</name>
<evidence type="ECO:0000256" key="5">
    <source>
        <dbReference type="ARBA" id="ARBA00023204"/>
    </source>
</evidence>
<feature type="compositionally biased region" description="Polar residues" evidence="9">
    <location>
        <begin position="560"/>
        <end position="577"/>
    </location>
</feature>
<feature type="compositionally biased region" description="Basic and acidic residues" evidence="9">
    <location>
        <begin position="223"/>
        <end position="243"/>
    </location>
</feature>
<evidence type="ECO:0000256" key="3">
    <source>
        <dbReference type="ARBA" id="ARBA00022763"/>
    </source>
</evidence>
<comment type="subcellular location">
    <subcellularLocation>
        <location evidence="1">Nucleus</location>
    </subcellularLocation>
</comment>
<dbReference type="InterPro" id="IPR001005">
    <property type="entry name" value="SANT/Myb"/>
</dbReference>
<dbReference type="GO" id="GO:0006281">
    <property type="term" value="P:DNA repair"/>
    <property type="evidence" value="ECO:0007669"/>
    <property type="project" value="UniProtKB-KW"/>
</dbReference>
<dbReference type="Pfam" id="PF07529">
    <property type="entry name" value="HSA"/>
    <property type="match status" value="1"/>
</dbReference>
<dbReference type="PROSITE" id="PS50090">
    <property type="entry name" value="MYB_LIKE"/>
    <property type="match status" value="1"/>
</dbReference>
<feature type="compositionally biased region" description="Basic and acidic residues" evidence="9">
    <location>
        <begin position="98"/>
        <end position="110"/>
    </location>
</feature>
<evidence type="ECO:0000256" key="7">
    <source>
        <dbReference type="ARBA" id="ARBA00025178"/>
    </source>
</evidence>
<feature type="compositionally biased region" description="Polar residues" evidence="9">
    <location>
        <begin position="370"/>
        <end position="386"/>
    </location>
</feature>
<evidence type="ECO:0000256" key="6">
    <source>
        <dbReference type="ARBA" id="ARBA00023242"/>
    </source>
</evidence>
<feature type="compositionally biased region" description="Polar residues" evidence="9">
    <location>
        <begin position="714"/>
        <end position="734"/>
    </location>
</feature>
<feature type="region of interest" description="Disordered" evidence="9">
    <location>
        <begin position="1232"/>
        <end position="1263"/>
    </location>
</feature>
<feature type="compositionally biased region" description="Polar residues" evidence="9">
    <location>
        <begin position="435"/>
        <end position="444"/>
    </location>
</feature>
<feature type="compositionally biased region" description="Polar residues" evidence="9">
    <location>
        <begin position="321"/>
        <end position="331"/>
    </location>
</feature>
<feature type="domain" description="Myb-like" evidence="10">
    <location>
        <begin position="914"/>
        <end position="974"/>
    </location>
</feature>
<proteinExistence type="inferred from homology"/>
<feature type="region of interest" description="Disordered" evidence="9">
    <location>
        <begin position="89"/>
        <end position="144"/>
    </location>
</feature>
<evidence type="ECO:0000313" key="13">
    <source>
        <dbReference type="Proteomes" id="UP001276659"/>
    </source>
</evidence>
<comment type="similarity">
    <text evidence="2">Belongs to the EAF1 family.</text>
</comment>
<evidence type="ECO:0000259" key="10">
    <source>
        <dbReference type="PROSITE" id="PS50090"/>
    </source>
</evidence>
<dbReference type="EMBL" id="JASNWA010000003">
    <property type="protein sequence ID" value="KAK3178330.1"/>
    <property type="molecule type" value="Genomic_DNA"/>
</dbReference>
<dbReference type="CDD" id="cd00167">
    <property type="entry name" value="SANT"/>
    <property type="match status" value="1"/>
</dbReference>
<feature type="compositionally biased region" description="Polar residues" evidence="9">
    <location>
        <begin position="208"/>
        <end position="222"/>
    </location>
</feature>
<dbReference type="InterPro" id="IPR009057">
    <property type="entry name" value="Homeodomain-like_sf"/>
</dbReference>
<evidence type="ECO:0000256" key="4">
    <source>
        <dbReference type="ARBA" id="ARBA00022853"/>
    </source>
</evidence>
<keyword evidence="6" id="KW-0539">Nucleus</keyword>
<keyword evidence="3" id="KW-0227">DNA damage</keyword>
<dbReference type="GO" id="GO:0006325">
    <property type="term" value="P:chromatin organization"/>
    <property type="evidence" value="ECO:0007669"/>
    <property type="project" value="UniProtKB-KW"/>
</dbReference>
<feature type="compositionally biased region" description="Polar residues" evidence="9">
    <location>
        <begin position="1416"/>
        <end position="1427"/>
    </location>
</feature>
<feature type="domain" description="HSA" evidence="11">
    <location>
        <begin position="655"/>
        <end position="728"/>
    </location>
</feature>
<feature type="compositionally biased region" description="Polar residues" evidence="9">
    <location>
        <begin position="246"/>
        <end position="255"/>
    </location>
</feature>
<feature type="region of interest" description="Disordered" evidence="9">
    <location>
        <begin position="1396"/>
        <end position="1449"/>
    </location>
</feature>
<dbReference type="InterPro" id="IPR014012">
    <property type="entry name" value="HSA_dom"/>
</dbReference>
<dbReference type="SMART" id="SM00573">
    <property type="entry name" value="HSA"/>
    <property type="match status" value="1"/>
</dbReference>
<dbReference type="SMART" id="SM00717">
    <property type="entry name" value="SANT"/>
    <property type="match status" value="1"/>
</dbReference>
<keyword evidence="5" id="KW-0234">DNA repair</keyword>
<feature type="region of interest" description="Disordered" evidence="9">
    <location>
        <begin position="170"/>
        <end position="543"/>
    </location>
</feature>
<dbReference type="Gene3D" id="1.10.10.60">
    <property type="entry name" value="Homeodomain-like"/>
    <property type="match status" value="1"/>
</dbReference>
<evidence type="ECO:0000256" key="2">
    <source>
        <dbReference type="ARBA" id="ARBA00008913"/>
    </source>
</evidence>
<dbReference type="SUPFAM" id="SSF46689">
    <property type="entry name" value="Homeodomain-like"/>
    <property type="match status" value="1"/>
</dbReference>
<dbReference type="PANTHER" id="PTHR46459:SF1">
    <property type="entry name" value="E1A-BINDING PROTEIN P400"/>
    <property type="match status" value="1"/>
</dbReference>